<proteinExistence type="predicted"/>
<evidence type="ECO:0000313" key="4">
    <source>
        <dbReference type="Proteomes" id="UP000308488"/>
    </source>
</evidence>
<evidence type="ECO:0000256" key="1">
    <source>
        <dbReference type="SAM" id="MobiDB-lite"/>
    </source>
</evidence>
<comment type="caution">
    <text evidence="3">The sequence shown here is derived from an EMBL/GenBank/DDBJ whole genome shotgun (WGS) entry which is preliminary data.</text>
</comment>
<keyword evidence="2" id="KW-0472">Membrane</keyword>
<reference evidence="3 4" key="1">
    <citation type="submission" date="2019-05" db="EMBL/GenBank/DDBJ databases">
        <title>Marinobacter panjinensis sp. nov., a moderately halophilic bacterium isolated from sea tidal flat environment.</title>
        <authorList>
            <person name="Yang W."/>
            <person name="An M."/>
            <person name="He W."/>
            <person name="Luo X."/>
            <person name="Zhu L."/>
            <person name="Chen G."/>
            <person name="Zhang Y."/>
            <person name="Wang Y."/>
        </authorList>
    </citation>
    <scope>NUCLEOTIDE SEQUENCE [LARGE SCALE GENOMIC DNA]</scope>
    <source>
        <strain evidence="3 4">PJ-16</strain>
    </source>
</reference>
<accession>A0A4U6R553</accession>
<keyword evidence="2" id="KW-1133">Transmembrane helix</keyword>
<feature type="compositionally biased region" description="Polar residues" evidence="1">
    <location>
        <begin position="150"/>
        <end position="166"/>
    </location>
</feature>
<gene>
    <name evidence="3" type="ORF">FDP08_11525</name>
</gene>
<sequence length="166" mass="17307">MLDSAWLRGVLRKAVAAIVGFMLALVLLVALLITGFYLLVNAATLALSPVLGEAGALAVTGLSCLLLLALFFYRMTRPVSAKTSSHKGKGQSSGSPVDLIRDLVRDNPLEAVAAAFTLGVVEQSDPRLKSLLLQGGMALMKEAEAEQARGQETSDAPASNTDAPAT</sequence>
<feature type="region of interest" description="Disordered" evidence="1">
    <location>
        <begin position="143"/>
        <end position="166"/>
    </location>
</feature>
<protein>
    <submittedName>
        <fullName evidence="3">Uncharacterized protein</fullName>
    </submittedName>
</protein>
<dbReference type="EMBL" id="SZYH01000001">
    <property type="protein sequence ID" value="TKV68673.1"/>
    <property type="molecule type" value="Genomic_DNA"/>
</dbReference>
<name>A0A4U6R553_9GAMM</name>
<keyword evidence="2" id="KW-0812">Transmembrane</keyword>
<feature type="transmembrane region" description="Helical" evidence="2">
    <location>
        <begin position="50"/>
        <end position="73"/>
    </location>
</feature>
<dbReference type="OrthoDB" id="6369388at2"/>
<evidence type="ECO:0000256" key="2">
    <source>
        <dbReference type="SAM" id="Phobius"/>
    </source>
</evidence>
<evidence type="ECO:0000313" key="3">
    <source>
        <dbReference type="EMBL" id="TKV68673.1"/>
    </source>
</evidence>
<keyword evidence="4" id="KW-1185">Reference proteome</keyword>
<dbReference type="RefSeq" id="WP_137436297.1">
    <property type="nucleotide sequence ID" value="NZ_JANRHC010000002.1"/>
</dbReference>
<feature type="transmembrane region" description="Helical" evidence="2">
    <location>
        <begin position="14"/>
        <end position="38"/>
    </location>
</feature>
<dbReference type="AlphaFoldDB" id="A0A4U6R553"/>
<organism evidence="3 4">
    <name type="scientific">Marinobacter panjinensis</name>
    <dbReference type="NCBI Taxonomy" id="2576384"/>
    <lineage>
        <taxon>Bacteria</taxon>
        <taxon>Pseudomonadati</taxon>
        <taxon>Pseudomonadota</taxon>
        <taxon>Gammaproteobacteria</taxon>
        <taxon>Pseudomonadales</taxon>
        <taxon>Marinobacteraceae</taxon>
        <taxon>Marinobacter</taxon>
    </lineage>
</organism>
<dbReference type="Proteomes" id="UP000308488">
    <property type="component" value="Unassembled WGS sequence"/>
</dbReference>